<evidence type="ECO:0000313" key="4">
    <source>
        <dbReference type="Proteomes" id="UP000664109"/>
    </source>
</evidence>
<proteinExistence type="predicted"/>
<evidence type="ECO:0000259" key="2">
    <source>
        <dbReference type="Pfam" id="PF08044"/>
    </source>
</evidence>
<organism evidence="3 4">
    <name type="scientific">Streptomyces zhihengii</name>
    <dbReference type="NCBI Taxonomy" id="1818004"/>
    <lineage>
        <taxon>Bacteria</taxon>
        <taxon>Bacillati</taxon>
        <taxon>Actinomycetota</taxon>
        <taxon>Actinomycetes</taxon>
        <taxon>Kitasatosporales</taxon>
        <taxon>Streptomycetaceae</taxon>
        <taxon>Streptomyces</taxon>
    </lineage>
</organism>
<dbReference type="Pfam" id="PF08044">
    <property type="entry name" value="DUF1707"/>
    <property type="match status" value="1"/>
</dbReference>
<comment type="caution">
    <text evidence="3">The sequence shown here is derived from an EMBL/GenBank/DDBJ whole genome shotgun (WGS) entry which is preliminary data.</text>
</comment>
<protein>
    <submittedName>
        <fullName evidence="3">DUF1707 domain-containing protein</fullName>
    </submittedName>
</protein>
<dbReference type="Proteomes" id="UP000664109">
    <property type="component" value="Unassembled WGS sequence"/>
</dbReference>
<gene>
    <name evidence="3" type="ORF">JE024_22030</name>
</gene>
<dbReference type="PANTHER" id="PTHR40763">
    <property type="entry name" value="MEMBRANE PROTEIN-RELATED"/>
    <property type="match status" value="1"/>
</dbReference>
<reference evidence="3 4" key="1">
    <citation type="journal article" date="2016" name="Arch. Microbiol.">
        <title>Streptomyces zhihengii sp. nov., isolated from rhizospheric soil of Psammosilene tunicoides.</title>
        <authorList>
            <person name="Huang M.J."/>
            <person name="Fei J.J."/>
            <person name="Salam N."/>
            <person name="Kim C.J."/>
            <person name="Hozzein W.N."/>
            <person name="Xiao M."/>
            <person name="Huang H.Q."/>
            <person name="Li W.J."/>
        </authorList>
    </citation>
    <scope>NUCLEOTIDE SEQUENCE [LARGE SCALE GENOMIC DNA]</scope>
    <source>
        <strain evidence="3 4">YIM T102</strain>
    </source>
</reference>
<dbReference type="RefSeq" id="WP_205375237.1">
    <property type="nucleotide sequence ID" value="NZ_JAFEJA010000001.1"/>
</dbReference>
<feature type="domain" description="DUF1707" evidence="2">
    <location>
        <begin position="8"/>
        <end position="60"/>
    </location>
</feature>
<sequence>MTSELPEMRASDTERERVAERLRDAVAEGRLDMEEFEQRLDAAYRARTHGELTPLVADLPAPGGTGADPAPLADPAAPARTRWRERIGLPATSKGAFAFWGGFGRKGTWTIGKSFTAVTVMAGGELDLRDARFEARETVITCVVLMGGVHVVVPPDVHLQVTGVGLMGGFGEQGVSDVEPDPEAPRVVVRGLAVMGGVGVERKRTKAAKLRLKAERAERAEQARLEKRERRLEREQDRKELD</sequence>
<evidence type="ECO:0000313" key="3">
    <source>
        <dbReference type="EMBL" id="MBM9621371.1"/>
    </source>
</evidence>
<accession>A0ABS2UV42</accession>
<dbReference type="InterPro" id="IPR012551">
    <property type="entry name" value="DUF1707_SHOCT-like"/>
</dbReference>
<feature type="region of interest" description="Disordered" evidence="1">
    <location>
        <begin position="211"/>
        <end position="242"/>
    </location>
</feature>
<keyword evidence="4" id="KW-1185">Reference proteome</keyword>
<evidence type="ECO:0000256" key="1">
    <source>
        <dbReference type="SAM" id="MobiDB-lite"/>
    </source>
</evidence>
<dbReference type="EMBL" id="JAFEJA010000001">
    <property type="protein sequence ID" value="MBM9621371.1"/>
    <property type="molecule type" value="Genomic_DNA"/>
</dbReference>
<dbReference type="PANTHER" id="PTHR40763:SF4">
    <property type="entry name" value="DUF1707 DOMAIN-CONTAINING PROTEIN"/>
    <property type="match status" value="1"/>
</dbReference>
<feature type="compositionally biased region" description="Basic and acidic residues" evidence="1">
    <location>
        <begin position="212"/>
        <end position="242"/>
    </location>
</feature>
<name>A0ABS2UV42_9ACTN</name>